<gene>
    <name evidence="2" type="primary">PLESTBF000906</name>
    <name evidence="2" type="ORF">PLESTB_001766000</name>
</gene>
<dbReference type="EMBL" id="BRXU01000047">
    <property type="protein sequence ID" value="GLC61526.1"/>
    <property type="molecule type" value="Genomic_DNA"/>
</dbReference>
<organism evidence="2 3">
    <name type="scientific">Pleodorina starrii</name>
    <dbReference type="NCBI Taxonomy" id="330485"/>
    <lineage>
        <taxon>Eukaryota</taxon>
        <taxon>Viridiplantae</taxon>
        <taxon>Chlorophyta</taxon>
        <taxon>core chlorophytes</taxon>
        <taxon>Chlorophyceae</taxon>
        <taxon>CS clade</taxon>
        <taxon>Chlamydomonadales</taxon>
        <taxon>Volvocaceae</taxon>
        <taxon>Pleodorina</taxon>
    </lineage>
</organism>
<keyword evidence="3" id="KW-1185">Reference proteome</keyword>
<evidence type="ECO:0000256" key="1">
    <source>
        <dbReference type="SAM" id="Coils"/>
    </source>
</evidence>
<evidence type="ECO:0000313" key="2">
    <source>
        <dbReference type="EMBL" id="GLC61526.1"/>
    </source>
</evidence>
<accession>A0A9W6BZN1</accession>
<name>A0A9W6BZN1_9CHLO</name>
<dbReference type="AlphaFoldDB" id="A0A9W6BZN1"/>
<comment type="caution">
    <text evidence="2">The sequence shown here is derived from an EMBL/GenBank/DDBJ whole genome shotgun (WGS) entry which is preliminary data.</text>
</comment>
<feature type="coiled-coil region" evidence="1">
    <location>
        <begin position="73"/>
        <end position="131"/>
    </location>
</feature>
<keyword evidence="1" id="KW-0175">Coiled coil</keyword>
<feature type="coiled-coil region" evidence="1">
    <location>
        <begin position="17"/>
        <end position="44"/>
    </location>
</feature>
<protein>
    <submittedName>
        <fullName evidence="2">Uncharacterized protein</fullName>
    </submittedName>
</protein>
<sequence>MALYNWSSPAAVVAAKLEEKDLELQRLRTQLVEVISALATEKREKESLASANIALEARVRALGAELSLSRGQLDQQTALVAACTQQCEEARKKTVLLEPLQRQVEDLSRTVGEMAALRDKAEAEAEVLRRQAEAVGPLRRQLEEEAASHSQAVVVLGKLVSEANSRRRTAEFDLVIEQTKYASLMLQFFGGPGLHACAVLLVVACTD</sequence>
<dbReference type="Proteomes" id="UP001165080">
    <property type="component" value="Unassembled WGS sequence"/>
</dbReference>
<proteinExistence type="predicted"/>
<reference evidence="2 3" key="1">
    <citation type="journal article" date="2023" name="Commun. Biol.">
        <title>Reorganization of the ancestral sex-determining regions during the evolution of trioecy in Pleodorina starrii.</title>
        <authorList>
            <person name="Takahashi K."/>
            <person name="Suzuki S."/>
            <person name="Kawai-Toyooka H."/>
            <person name="Yamamoto K."/>
            <person name="Hamaji T."/>
            <person name="Ootsuki R."/>
            <person name="Yamaguchi H."/>
            <person name="Kawachi M."/>
            <person name="Higashiyama T."/>
            <person name="Nozaki H."/>
        </authorList>
    </citation>
    <scope>NUCLEOTIDE SEQUENCE [LARGE SCALE GENOMIC DNA]</scope>
    <source>
        <strain evidence="2 3">NIES-4479</strain>
    </source>
</reference>
<evidence type="ECO:0000313" key="3">
    <source>
        <dbReference type="Proteomes" id="UP001165080"/>
    </source>
</evidence>